<accession>A0A194WVI0</accession>
<dbReference type="InParanoid" id="A0A194WVI0"/>
<dbReference type="Proteomes" id="UP000070700">
    <property type="component" value="Unassembled WGS sequence"/>
</dbReference>
<evidence type="ECO:0000313" key="2">
    <source>
        <dbReference type="EMBL" id="KUJ11602.1"/>
    </source>
</evidence>
<keyword evidence="3" id="KW-1185">Reference proteome</keyword>
<dbReference type="InterPro" id="IPR045518">
    <property type="entry name" value="2EXR"/>
</dbReference>
<feature type="domain" description="2EXR" evidence="1">
    <location>
        <begin position="3"/>
        <end position="113"/>
    </location>
</feature>
<gene>
    <name evidence="2" type="ORF">LY89DRAFT_739030</name>
</gene>
<dbReference type="KEGG" id="psco:LY89DRAFT_739030"/>
<dbReference type="PANTHER" id="PTHR35910">
    <property type="entry name" value="2EXR DOMAIN-CONTAINING PROTEIN"/>
    <property type="match status" value="1"/>
</dbReference>
<dbReference type="OrthoDB" id="3473305at2759"/>
<dbReference type="GeneID" id="28830157"/>
<evidence type="ECO:0000259" key="1">
    <source>
        <dbReference type="Pfam" id="PF20150"/>
    </source>
</evidence>
<dbReference type="Pfam" id="PF20150">
    <property type="entry name" value="2EXR"/>
    <property type="match status" value="1"/>
</dbReference>
<dbReference type="RefSeq" id="XP_018065957.1">
    <property type="nucleotide sequence ID" value="XM_018220431.1"/>
</dbReference>
<evidence type="ECO:0000313" key="3">
    <source>
        <dbReference type="Proteomes" id="UP000070700"/>
    </source>
</evidence>
<dbReference type="PANTHER" id="PTHR35910:SF6">
    <property type="entry name" value="2EXR DOMAIN-CONTAINING PROTEIN"/>
    <property type="match status" value="1"/>
</dbReference>
<dbReference type="EMBL" id="KQ947426">
    <property type="protein sequence ID" value="KUJ11602.1"/>
    <property type="molecule type" value="Genomic_DNA"/>
</dbReference>
<proteinExistence type="predicted"/>
<reference evidence="2 3" key="1">
    <citation type="submission" date="2015-10" db="EMBL/GenBank/DDBJ databases">
        <title>Full genome of DAOMC 229536 Phialocephala scopiformis, a fungal endophyte of spruce producing the potent anti-insectan compound rugulosin.</title>
        <authorList>
            <consortium name="DOE Joint Genome Institute"/>
            <person name="Walker A.K."/>
            <person name="Frasz S.L."/>
            <person name="Seifert K.A."/>
            <person name="Miller J.D."/>
            <person name="Mondo S.J."/>
            <person name="Labutti K."/>
            <person name="Lipzen A."/>
            <person name="Dockter R."/>
            <person name="Kennedy M."/>
            <person name="Grigoriev I.V."/>
            <person name="Spatafora J.W."/>
        </authorList>
    </citation>
    <scope>NUCLEOTIDE SEQUENCE [LARGE SCALE GENOMIC DNA]</scope>
    <source>
        <strain evidence="2 3">CBS 120377</strain>
    </source>
</reference>
<dbReference type="AlphaFoldDB" id="A0A194WVI0"/>
<name>A0A194WVI0_MOLSC</name>
<sequence length="210" mass="24055">MSFTRFLDLPLEIRQKIWDEASSIPRVIDISPRPAFSLSISLAFFEEFRRAPVVFQTYCQRIPSILHVPREARRIGLEHYELGFGTDFRDSADPVALLKADPKIYINWDNDIICLLLDREIYSLHVTDHTTWSAIISGELENLPISRIAVNMDDPQSMSGLRLMSPSVTGDKLREIIVYYATEDFSANLQHDSGKFTHIKISSVEELPDE</sequence>
<protein>
    <recommendedName>
        <fullName evidence="1">2EXR domain-containing protein</fullName>
    </recommendedName>
</protein>
<organism evidence="2 3">
    <name type="scientific">Mollisia scopiformis</name>
    <name type="common">Conifer needle endophyte fungus</name>
    <name type="synonym">Phialocephala scopiformis</name>
    <dbReference type="NCBI Taxonomy" id="149040"/>
    <lineage>
        <taxon>Eukaryota</taxon>
        <taxon>Fungi</taxon>
        <taxon>Dikarya</taxon>
        <taxon>Ascomycota</taxon>
        <taxon>Pezizomycotina</taxon>
        <taxon>Leotiomycetes</taxon>
        <taxon>Helotiales</taxon>
        <taxon>Mollisiaceae</taxon>
        <taxon>Mollisia</taxon>
    </lineage>
</organism>